<dbReference type="AlphaFoldDB" id="A0A150HCI7"/>
<name>A0A150HCI7_9MICO</name>
<dbReference type="EMBL" id="LQQC01000001">
    <property type="protein sequence ID" value="KXZ59819.1"/>
    <property type="molecule type" value="Genomic_DNA"/>
</dbReference>
<organism evidence="1 2">
    <name type="scientific">Brevibacterium ravenspurgense</name>
    <dbReference type="NCBI Taxonomy" id="479117"/>
    <lineage>
        <taxon>Bacteria</taxon>
        <taxon>Bacillati</taxon>
        <taxon>Actinomycetota</taxon>
        <taxon>Actinomycetes</taxon>
        <taxon>Micrococcales</taxon>
        <taxon>Brevibacteriaceae</taxon>
        <taxon>Brevibacterium</taxon>
    </lineage>
</organism>
<dbReference type="PATRIC" id="fig|479117.4.peg.34"/>
<gene>
    <name evidence="1" type="ORF">Bravens_00034</name>
</gene>
<comment type="caution">
    <text evidence="1">The sequence shown here is derived from an EMBL/GenBank/DDBJ whole genome shotgun (WGS) entry which is preliminary data.</text>
</comment>
<sequence length="366" mass="39031">MTELDLSDVVFSGTPLTDGPIGTSERLVIMGQSEDVETALRAVCAKTEVCALAGEATASDTLIRYAKHQLRALTGNRAAVRPGLKHVRLAARFFGITVDGRRAEELDPAARARLRLAVTIAAALTQNTPWLALNRPFDGIPARARAGIRGRLLDALDHFELGAVFALDSAVDAGIIGGRTVVLELDQVADAGDFGQQLRTPRSNLAADLAGVNVFSGLARRGWLSIGHSQVRAKTKLDGKVFVTIPTGAVRLSFDEFSPIFDGEAVFEALVVGLHDKDSKVQVTLSPSDTEVGLALQADLFDFSAEAADNSELPWGVLHPDLGADIAQQSTAVRPGTRLWVEVDTEQMRAYPVEDASPTAVMSAKE</sequence>
<dbReference type="Proteomes" id="UP000243589">
    <property type="component" value="Unassembled WGS sequence"/>
</dbReference>
<protein>
    <submittedName>
        <fullName evidence="1">Uncharacterized protein</fullName>
    </submittedName>
</protein>
<dbReference type="RefSeq" id="WP_062019271.1">
    <property type="nucleotide sequence ID" value="NZ_LQQC01000001.1"/>
</dbReference>
<evidence type="ECO:0000313" key="1">
    <source>
        <dbReference type="EMBL" id="KXZ59819.1"/>
    </source>
</evidence>
<proteinExistence type="predicted"/>
<keyword evidence="2" id="KW-1185">Reference proteome</keyword>
<accession>A0A150HCI7</accession>
<evidence type="ECO:0000313" key="2">
    <source>
        <dbReference type="Proteomes" id="UP000243589"/>
    </source>
</evidence>
<reference evidence="1 2" key="1">
    <citation type="submission" date="2016-01" db="EMBL/GenBank/DDBJ databases">
        <title>Use of Whole Genome Sequencing to ascertain that Brevibacterium massiliense (Roux, Raoult 2009) is a later heterotypic synonym of Brevibacterium ravenspurgense (Mages 2008).</title>
        <authorList>
            <person name="Bernier A.-M."/>
            <person name="Burdz T."/>
            <person name="Huynh C."/>
            <person name="Pachecho A.L."/>
            <person name="Wiebe D."/>
            <person name="Bonner C."/>
            <person name="Bernard K."/>
        </authorList>
    </citation>
    <scope>NUCLEOTIDE SEQUENCE [LARGE SCALE GENOMIC DNA]</scope>
    <source>
        <strain evidence="1 2">CCUG56047</strain>
    </source>
</reference>